<dbReference type="OrthoDB" id="5966071at2"/>
<name>A0A0A0MC40_9GAMM</name>
<dbReference type="eggNOG" id="COG3317">
    <property type="taxonomic scope" value="Bacteria"/>
</dbReference>
<dbReference type="Proteomes" id="UP000030003">
    <property type="component" value="Unassembled WGS sequence"/>
</dbReference>
<evidence type="ECO:0008006" key="3">
    <source>
        <dbReference type="Google" id="ProtNLM"/>
    </source>
</evidence>
<gene>
    <name evidence="1" type="ORF">N791_11220</name>
</gene>
<protein>
    <recommendedName>
        <fullName evidence="3">Beta-barrel assembly machine subunit BamC</fullName>
    </recommendedName>
</protein>
<sequence length="173" mass="17405">MHLNLSAPRLALAGLALGTMVATSGCGWFRRGDELYGMAPEDRPLEVPPEMDAVDAAAGAAPTGSVTASGAVAAAQQARAADATGFTVTGGDRTDVYQAVDGILSGMEGVEVTSRAELLGAFDLQYQGAAFLVRVTEGVDGVRVSAVDPRGAPATGPEVEALMASLRAGIGAD</sequence>
<proteinExistence type="predicted"/>
<dbReference type="STRING" id="1385515.GCA_000423325_00486"/>
<evidence type="ECO:0000313" key="2">
    <source>
        <dbReference type="Proteomes" id="UP000030003"/>
    </source>
</evidence>
<evidence type="ECO:0000313" key="1">
    <source>
        <dbReference type="EMBL" id="KGO99656.1"/>
    </source>
</evidence>
<organism evidence="1 2">
    <name type="scientific">Lysobacter defluvii IMMIB APB-9 = DSM 18482</name>
    <dbReference type="NCBI Taxonomy" id="1385515"/>
    <lineage>
        <taxon>Bacteria</taxon>
        <taxon>Pseudomonadati</taxon>
        <taxon>Pseudomonadota</taxon>
        <taxon>Gammaproteobacteria</taxon>
        <taxon>Lysobacterales</taxon>
        <taxon>Lysobacteraceae</taxon>
        <taxon>Novilysobacter</taxon>
    </lineage>
</organism>
<dbReference type="AlphaFoldDB" id="A0A0A0MC40"/>
<accession>A0A0A0MC40</accession>
<reference evidence="1 2" key="1">
    <citation type="submission" date="2013-08" db="EMBL/GenBank/DDBJ databases">
        <title>Genomic analysis of Lysobacter defluvii.</title>
        <authorList>
            <person name="Wang Q."/>
            <person name="Wang G."/>
        </authorList>
    </citation>
    <scope>NUCLEOTIDE SEQUENCE [LARGE SCALE GENOMIC DNA]</scope>
    <source>
        <strain evidence="1 2">IMMIB APB-9</strain>
    </source>
</reference>
<keyword evidence="2" id="KW-1185">Reference proteome</keyword>
<comment type="caution">
    <text evidence="1">The sequence shown here is derived from an EMBL/GenBank/DDBJ whole genome shotgun (WGS) entry which is preliminary data.</text>
</comment>
<dbReference type="RefSeq" id="WP_027069013.1">
    <property type="nucleotide sequence ID" value="NZ_AUHT01000005.1"/>
</dbReference>
<dbReference type="EMBL" id="AVBH01000007">
    <property type="protein sequence ID" value="KGO99656.1"/>
    <property type="molecule type" value="Genomic_DNA"/>
</dbReference>